<dbReference type="EMBL" id="LT960611">
    <property type="protein sequence ID" value="SON48744.1"/>
    <property type="molecule type" value="Genomic_DNA"/>
</dbReference>
<dbReference type="KEGG" id="vta:A0765"/>
<accession>A0A2N8Z9Z7</accession>
<protein>
    <submittedName>
        <fullName evidence="1">Uncharacterized protein</fullName>
    </submittedName>
</protein>
<keyword evidence="2" id="KW-1185">Reference proteome</keyword>
<dbReference type="AlphaFoldDB" id="A0A2N8Z9Z7"/>
<organism evidence="1 2">
    <name type="scientific">Vibrio tapetis subsp. tapetis</name>
    <dbReference type="NCBI Taxonomy" id="1671868"/>
    <lineage>
        <taxon>Bacteria</taxon>
        <taxon>Pseudomonadati</taxon>
        <taxon>Pseudomonadota</taxon>
        <taxon>Gammaproteobacteria</taxon>
        <taxon>Vibrionales</taxon>
        <taxon>Vibrionaceae</taxon>
        <taxon>Vibrio</taxon>
    </lineage>
</organism>
<dbReference type="Proteomes" id="UP000235828">
    <property type="component" value="Chromosome A"/>
</dbReference>
<evidence type="ECO:0000313" key="1">
    <source>
        <dbReference type="EMBL" id="SON48744.1"/>
    </source>
</evidence>
<proteinExistence type="predicted"/>
<name>A0A2N8Z9Z7_9VIBR</name>
<gene>
    <name evidence="1" type="ORF">VTAP4600_A0765</name>
</gene>
<sequence>MQLMYKYTRLEDVHRSLKPTSSWAIDNVSNNECDRDALKNN</sequence>
<evidence type="ECO:0000313" key="2">
    <source>
        <dbReference type="Proteomes" id="UP000235828"/>
    </source>
</evidence>
<reference evidence="1 2" key="1">
    <citation type="submission" date="2017-10" db="EMBL/GenBank/DDBJ databases">
        <authorList>
            <person name="Banno H."/>
            <person name="Chua N.-H."/>
        </authorList>
    </citation>
    <scope>NUCLEOTIDE SEQUENCE [LARGE SCALE GENOMIC DNA]</scope>
    <source>
        <strain evidence="1">Vibrio tapetis CECT4600</strain>
    </source>
</reference>